<dbReference type="SUPFAM" id="SSF52402">
    <property type="entry name" value="Adenine nucleotide alpha hydrolases-like"/>
    <property type="match status" value="1"/>
</dbReference>
<dbReference type="InterPro" id="IPR014729">
    <property type="entry name" value="Rossmann-like_a/b/a_fold"/>
</dbReference>
<dbReference type="PIRSF" id="PIRSF006661">
    <property type="entry name" value="PP-lp_UCP006661"/>
    <property type="match status" value="1"/>
</dbReference>
<evidence type="ECO:0000313" key="3">
    <source>
        <dbReference type="Proteomes" id="UP000288215"/>
    </source>
</evidence>
<gene>
    <name evidence="2" type="ORF">Metus_0550</name>
</gene>
<dbReference type="CDD" id="cd01990">
    <property type="entry name" value="LarE-like"/>
    <property type="match status" value="1"/>
</dbReference>
<dbReference type="PANTHER" id="PTHR43169">
    <property type="entry name" value="EXSB FAMILY PROTEIN"/>
    <property type="match status" value="1"/>
</dbReference>
<proteinExistence type="predicted"/>
<dbReference type="NCBIfam" id="TIGR00268">
    <property type="entry name" value="ATP-dependent sacrificial sulfur transferase LarE"/>
    <property type="match status" value="1"/>
</dbReference>
<protein>
    <submittedName>
        <fullName evidence="2">ATP-utilizing enzyme of the PP-loop superfamily</fullName>
    </submittedName>
</protein>
<dbReference type="InterPro" id="IPR001962">
    <property type="entry name" value="Asn_synthase"/>
</dbReference>
<name>A0A444L857_METS7</name>
<dbReference type="EMBL" id="RXGA01000002">
    <property type="protein sequence ID" value="RWX73771.1"/>
    <property type="molecule type" value="Genomic_DNA"/>
</dbReference>
<dbReference type="GO" id="GO:0006529">
    <property type="term" value="P:asparagine biosynthetic process"/>
    <property type="evidence" value="ECO:0007669"/>
    <property type="project" value="InterPro"/>
</dbReference>
<evidence type="ECO:0000259" key="1">
    <source>
        <dbReference type="Pfam" id="PF00733"/>
    </source>
</evidence>
<dbReference type="Gene3D" id="3.40.50.620">
    <property type="entry name" value="HUPs"/>
    <property type="match status" value="1"/>
</dbReference>
<dbReference type="GO" id="GO:0004066">
    <property type="term" value="F:asparagine synthase (glutamine-hydrolyzing) activity"/>
    <property type="evidence" value="ECO:0007669"/>
    <property type="project" value="InterPro"/>
</dbReference>
<dbReference type="Proteomes" id="UP000288215">
    <property type="component" value="Unassembled WGS sequence"/>
</dbReference>
<accession>A0A444L857</accession>
<feature type="domain" description="Asparagine synthetase" evidence="1">
    <location>
        <begin position="26"/>
        <end position="85"/>
    </location>
</feature>
<sequence>MSCRYDSLGGKLRGLERWFSDKDGAAVAFSGGVDSTLVAAVAARILGNRAIAITLITEFIGDSDIERAKRSAREAGIRHEIIELSLPEEVLGNPQDRCYLCKYAMMKEIRDAAERREVGLVIDGTNTDDVRSARPGIKALRELGIRSPLAEVGISKKESYEIAALIGLSVEESSNSCLATRFPFGHRFTREEGKMVERGEQFLRSRGFRTVRVRVTDLSAKIEVDPAEIGKAIDRGLREEIVKEFKNIGFRSVSIDLEGYRPGSMEYLGS</sequence>
<dbReference type="InterPro" id="IPR005232">
    <property type="entry name" value="LarE"/>
</dbReference>
<dbReference type="PANTHER" id="PTHR43169:SF2">
    <property type="entry name" value="NAD_GMP SYNTHASE DOMAIN-CONTAINING PROTEIN"/>
    <property type="match status" value="1"/>
</dbReference>
<evidence type="ECO:0000313" key="2">
    <source>
        <dbReference type="EMBL" id="RWX73771.1"/>
    </source>
</evidence>
<reference evidence="2 3" key="1">
    <citation type="submission" date="2018-12" db="EMBL/GenBank/DDBJ databases">
        <title>The complete genome of the methanogenic archaea of the candidate phylum Verstraetearchaeota, obtained from the metagenome of underground thermal water.</title>
        <authorList>
            <person name="Kadnikov V.V."/>
            <person name="Mardanov A.V."/>
            <person name="Beletsky A.V."/>
            <person name="Karnachuk O.V."/>
            <person name="Ravin N.V."/>
        </authorList>
    </citation>
    <scope>NUCLEOTIDE SEQUENCE [LARGE SCALE GENOMIC DNA]</scope>
    <source>
        <strain evidence="2">Ch88</strain>
    </source>
</reference>
<dbReference type="Pfam" id="PF00733">
    <property type="entry name" value="Asn_synthase"/>
    <property type="match status" value="1"/>
</dbReference>
<dbReference type="AlphaFoldDB" id="A0A444L857"/>
<dbReference type="InterPro" id="IPR052188">
    <property type="entry name" value="Ni-pincer_cofactor_biosynth"/>
</dbReference>
<comment type="caution">
    <text evidence="2">The sequence shown here is derived from an EMBL/GenBank/DDBJ whole genome shotgun (WGS) entry which is preliminary data.</text>
</comment>
<organism evidence="2 3">
    <name type="scientific">Methanosuratincola subterraneus</name>
    <dbReference type="NCBI Taxonomy" id="2593994"/>
    <lineage>
        <taxon>Archaea</taxon>
        <taxon>Thermoproteota</taxon>
        <taxon>Methanosuratincolia</taxon>
        <taxon>Candidatus Methanomethylicales</taxon>
        <taxon>Candidatus Methanomethylicaceae</taxon>
        <taxon>Candidatus Methanosuratincola (ex Vanwonterghem et al. 2016)</taxon>
    </lineage>
</organism>
<dbReference type="GO" id="GO:0016783">
    <property type="term" value="F:sulfurtransferase activity"/>
    <property type="evidence" value="ECO:0007669"/>
    <property type="project" value="InterPro"/>
</dbReference>